<name>A0A9P3UV73_LYOSH</name>
<dbReference type="Gene3D" id="2.30.110.10">
    <property type="entry name" value="Electron Transport, Fmn-binding Protein, Chain A"/>
    <property type="match status" value="1"/>
</dbReference>
<dbReference type="AlphaFoldDB" id="A0A9P3UV73"/>
<dbReference type="SUPFAM" id="SSF52343">
    <property type="entry name" value="Ferredoxin reductase-like, C-terminal NADP-linked domain"/>
    <property type="match status" value="1"/>
</dbReference>
<dbReference type="OrthoDB" id="436496at2759"/>
<evidence type="ECO:0000313" key="1">
    <source>
        <dbReference type="EMBL" id="GLB45852.1"/>
    </source>
</evidence>
<organism evidence="1 2">
    <name type="scientific">Lyophyllum shimeji</name>
    <name type="common">Hon-shimeji</name>
    <name type="synonym">Tricholoma shimeji</name>
    <dbReference type="NCBI Taxonomy" id="47721"/>
    <lineage>
        <taxon>Eukaryota</taxon>
        <taxon>Fungi</taxon>
        <taxon>Dikarya</taxon>
        <taxon>Basidiomycota</taxon>
        <taxon>Agaricomycotina</taxon>
        <taxon>Agaricomycetes</taxon>
        <taxon>Agaricomycetidae</taxon>
        <taxon>Agaricales</taxon>
        <taxon>Tricholomatineae</taxon>
        <taxon>Lyophyllaceae</taxon>
        <taxon>Lyophyllum</taxon>
    </lineage>
</organism>
<dbReference type="Proteomes" id="UP001063166">
    <property type="component" value="Unassembled WGS sequence"/>
</dbReference>
<dbReference type="InterPro" id="IPR012349">
    <property type="entry name" value="Split_barrel_FMN-bd"/>
</dbReference>
<comment type="caution">
    <text evidence="1">The sequence shown here is derived from an EMBL/GenBank/DDBJ whole genome shotgun (WGS) entry which is preliminary data.</text>
</comment>
<sequence length="912" mass="99280">MFGQCALMMGDAKRRWSRYPVLTHQSQGKSFPTGRPSRYLSLASGCSTTVDPSAMFRLCAVQCLPLPSTNSFRSHPPAALLSLCENVLSGPLDTSRTNSHLHARALVVADTSLSMLLTQGDVAVHDGGAGQMTTTYLLRLRFWLSYSRFILICLFPTVVMALNGWHPGERLIHKKLGHDTDYSIMTLYQSIDGDLPSEHAVFHSTQLPFIPITTLDESGRPWGSILAGSDGKPGFVRNLRYSVLSVDAKVWPGEPLLENAKLFRRDGEMLVAGIGIEFPTRRRNKFAGKVTKLEKDGDMLHLDLTVNQALGNCPKYINSRDLVPYPGTSPTVKHKQLRLGPDERLPEDVIAFIKASDTVFLGTTYQALPDEAARYPSHLGMNQRGGREGFIRVLPSDGHTIVLPDYSGNRFMTSLGNIEATPLASLTFISFTTGDILYLTGEATNHFAEDARSIMPLQNALATIRTTGYIYVADALPVRQRPNTTPQPSPYSPPIRLLAEESPSSSTLFPGSRTMTALLTRVVLHNPTIATFTWTTATPLSIVPGQAIIMDFTSLLGAQPYQHMAPLKPTSVNDDRVRTWTVSSTVNHTDAGGRMASELSLTMREKPGGAVTGALFSIARKLAEVRPELLHDTRALGLSVGVVGVMGNFVLPVSIPVPVPAAEEGRGPTNNELGLRVPPLPSVEGEVEEEPVTKLLWLAGGIGITPFLAMFRGLQSRLYDIRVVLSMREPEVLGPLLADALRADGGRSAKVIVDVFSQKEVLDLGVEGVVMRRHKGRVTKAVFEEGREEVVEREVLVLDTGDLVARAVGRHVRVLTRLRPLIRRLRRRPRTTLQLQLRLLPAPRSAHPAGGALDQTQAAAPAKPQLQPLVLTVQPSSLVSESNAKTPAASILSVLTSTSAAPTSPAPVWWST</sequence>
<protein>
    <submittedName>
        <fullName evidence="1">Oxidoreductase fad nad -binding protein</fullName>
    </submittedName>
</protein>
<evidence type="ECO:0000313" key="2">
    <source>
        <dbReference type="Proteomes" id="UP001063166"/>
    </source>
</evidence>
<reference evidence="1" key="1">
    <citation type="submission" date="2022-07" db="EMBL/GenBank/DDBJ databases">
        <title>The genome of Lyophyllum shimeji provides insight into the initial evolution of ectomycorrhizal fungal genome.</title>
        <authorList>
            <person name="Kobayashi Y."/>
            <person name="Shibata T."/>
            <person name="Hirakawa H."/>
            <person name="Shigenobu S."/>
            <person name="Nishiyama T."/>
            <person name="Yamada A."/>
            <person name="Hasebe M."/>
            <person name="Kawaguchi M."/>
        </authorList>
    </citation>
    <scope>NUCLEOTIDE SEQUENCE</scope>
    <source>
        <strain evidence="1">AT787</strain>
    </source>
</reference>
<gene>
    <name evidence="1" type="ORF">LshimejAT787_3300030</name>
</gene>
<proteinExistence type="predicted"/>
<accession>A0A9P3UV73</accession>
<dbReference type="InterPro" id="IPR039261">
    <property type="entry name" value="FNR_nucleotide-bd"/>
</dbReference>
<dbReference type="PANTHER" id="PTHR42815">
    <property type="entry name" value="FAD-BINDING, PUTATIVE (AFU_ORTHOLOGUE AFUA_6G07600)-RELATED"/>
    <property type="match status" value="1"/>
</dbReference>
<dbReference type="EMBL" id="BRPK01000033">
    <property type="protein sequence ID" value="GLB45852.1"/>
    <property type="molecule type" value="Genomic_DNA"/>
</dbReference>
<dbReference type="Gene3D" id="3.40.50.80">
    <property type="entry name" value="Nucleotide-binding domain of ferredoxin-NADP reductase (FNR) module"/>
    <property type="match status" value="1"/>
</dbReference>
<keyword evidence="2" id="KW-1185">Reference proteome</keyword>
<dbReference type="PANTHER" id="PTHR42815:SF2">
    <property type="entry name" value="FAD-BINDING, PUTATIVE (AFU_ORTHOLOGUE AFUA_6G07600)-RELATED"/>
    <property type="match status" value="1"/>
</dbReference>